<evidence type="ECO:0000313" key="2">
    <source>
        <dbReference type="EMBL" id="GGO42280.1"/>
    </source>
</evidence>
<dbReference type="EMBL" id="BMMP01000001">
    <property type="protein sequence ID" value="GGO42280.1"/>
    <property type="molecule type" value="Genomic_DNA"/>
</dbReference>
<accession>A0ABQ2LRG5</accession>
<comment type="caution">
    <text evidence="2">The sequence shown here is derived from an EMBL/GenBank/DDBJ whole genome shotgun (WGS) entry which is preliminary data.</text>
</comment>
<evidence type="ECO:0000256" key="1">
    <source>
        <dbReference type="SAM" id="MobiDB-lite"/>
    </source>
</evidence>
<proteinExistence type="predicted"/>
<name>A0ABQ2LRG5_9ACTN</name>
<protein>
    <recommendedName>
        <fullName evidence="4">DUF4376 domain-containing protein</fullName>
    </recommendedName>
</protein>
<evidence type="ECO:0008006" key="4">
    <source>
        <dbReference type="Google" id="ProtNLM"/>
    </source>
</evidence>
<keyword evidence="3" id="KW-1185">Reference proteome</keyword>
<sequence length="151" mass="16489">MPTLSSSRCAKSAARSGSPRSPQRARNAAHAALQGGAHEREADMARTAGPVINSEGELYYRNRLVGGIGYTAPDDEDVINGDTEAGWWWMLDGPGMNELETGYATLPEAETAMRICWRDLAEVRKYEQAKERAARIRVVSIPAGGQGGWRR</sequence>
<evidence type="ECO:0000313" key="3">
    <source>
        <dbReference type="Proteomes" id="UP000631535"/>
    </source>
</evidence>
<feature type="compositionally biased region" description="Low complexity" evidence="1">
    <location>
        <begin position="1"/>
        <end position="18"/>
    </location>
</feature>
<feature type="region of interest" description="Disordered" evidence="1">
    <location>
        <begin position="1"/>
        <end position="27"/>
    </location>
</feature>
<dbReference type="Proteomes" id="UP000631535">
    <property type="component" value="Unassembled WGS sequence"/>
</dbReference>
<gene>
    <name evidence="2" type="ORF">GCM10012287_02780</name>
</gene>
<reference evidence="3" key="1">
    <citation type="journal article" date="2019" name="Int. J. Syst. Evol. Microbiol.">
        <title>The Global Catalogue of Microorganisms (GCM) 10K type strain sequencing project: providing services to taxonomists for standard genome sequencing and annotation.</title>
        <authorList>
            <consortium name="The Broad Institute Genomics Platform"/>
            <consortium name="The Broad Institute Genome Sequencing Center for Infectious Disease"/>
            <person name="Wu L."/>
            <person name="Ma J."/>
        </authorList>
    </citation>
    <scope>NUCLEOTIDE SEQUENCE [LARGE SCALE GENOMIC DNA]</scope>
    <source>
        <strain evidence="3">CGMCC 4.7178</strain>
    </source>
</reference>
<organism evidence="2 3">
    <name type="scientific">Streptomyces daqingensis</name>
    <dbReference type="NCBI Taxonomy" id="1472640"/>
    <lineage>
        <taxon>Bacteria</taxon>
        <taxon>Bacillati</taxon>
        <taxon>Actinomycetota</taxon>
        <taxon>Actinomycetes</taxon>
        <taxon>Kitasatosporales</taxon>
        <taxon>Streptomycetaceae</taxon>
        <taxon>Streptomyces</taxon>
    </lineage>
</organism>